<evidence type="ECO:0000256" key="6">
    <source>
        <dbReference type="ARBA" id="ARBA00022871"/>
    </source>
</evidence>
<dbReference type="FunFam" id="3.30.70.330:FF:000167">
    <property type="entry name" value="protein boule-like isoform X1"/>
    <property type="match status" value="1"/>
</dbReference>
<feature type="region of interest" description="Disordered" evidence="9">
    <location>
        <begin position="1"/>
        <end position="32"/>
    </location>
</feature>
<proteinExistence type="predicted"/>
<evidence type="ECO:0000256" key="7">
    <source>
        <dbReference type="ARBA" id="ARBA00022884"/>
    </source>
</evidence>
<keyword evidence="7 8" id="KW-0694">RNA-binding</keyword>
<protein>
    <submittedName>
        <fullName evidence="11">Protein boule-like</fullName>
    </submittedName>
</protein>
<evidence type="ECO:0000256" key="3">
    <source>
        <dbReference type="ARBA" id="ARBA00022490"/>
    </source>
</evidence>
<gene>
    <name evidence="11" type="ORF">HOLleu_34319</name>
</gene>
<evidence type="ECO:0000256" key="1">
    <source>
        <dbReference type="ARBA" id="ARBA00004496"/>
    </source>
</evidence>
<dbReference type="PROSITE" id="PS50102">
    <property type="entry name" value="RRM"/>
    <property type="match status" value="1"/>
</dbReference>
<evidence type="ECO:0000256" key="4">
    <source>
        <dbReference type="ARBA" id="ARBA00022782"/>
    </source>
</evidence>
<dbReference type="GO" id="GO:0070935">
    <property type="term" value="P:3'-UTR-mediated mRNA stabilization"/>
    <property type="evidence" value="ECO:0007669"/>
    <property type="project" value="TreeGrafter"/>
</dbReference>
<dbReference type="Pfam" id="PF00076">
    <property type="entry name" value="RRM_1"/>
    <property type="match status" value="1"/>
</dbReference>
<dbReference type="AlphaFoldDB" id="A0A9Q0YN04"/>
<keyword evidence="5" id="KW-0810">Translation regulation</keyword>
<dbReference type="InterPro" id="IPR012677">
    <property type="entry name" value="Nucleotide-bd_a/b_plait_sf"/>
</dbReference>
<name>A0A9Q0YN04_HOLLE</name>
<keyword evidence="3" id="KW-0963">Cytoplasm</keyword>
<dbReference type="SMART" id="SM00360">
    <property type="entry name" value="RRM"/>
    <property type="match status" value="1"/>
</dbReference>
<dbReference type="GO" id="GO:0007283">
    <property type="term" value="P:spermatogenesis"/>
    <property type="evidence" value="ECO:0007669"/>
    <property type="project" value="UniProtKB-KW"/>
</dbReference>
<dbReference type="SUPFAM" id="SSF54928">
    <property type="entry name" value="RNA-binding domain, RBD"/>
    <property type="match status" value="1"/>
</dbReference>
<dbReference type="GO" id="GO:0051321">
    <property type="term" value="P:meiotic cell cycle"/>
    <property type="evidence" value="ECO:0007669"/>
    <property type="project" value="UniProtKB-ARBA"/>
</dbReference>
<feature type="domain" description="RRM" evidence="10">
    <location>
        <begin position="40"/>
        <end position="118"/>
    </location>
</feature>
<reference evidence="11" key="1">
    <citation type="submission" date="2021-10" db="EMBL/GenBank/DDBJ databases">
        <title>Tropical sea cucumber genome reveals ecological adaptation and Cuvierian tubules defense mechanism.</title>
        <authorList>
            <person name="Chen T."/>
        </authorList>
    </citation>
    <scope>NUCLEOTIDE SEQUENCE</scope>
    <source>
        <strain evidence="11">Nanhai2018</strain>
        <tissue evidence="11">Muscle</tissue>
    </source>
</reference>
<dbReference type="InterPro" id="IPR000504">
    <property type="entry name" value="RRM_dom"/>
</dbReference>
<evidence type="ECO:0000313" key="12">
    <source>
        <dbReference type="Proteomes" id="UP001152320"/>
    </source>
</evidence>
<dbReference type="EMBL" id="JAIZAY010000018">
    <property type="protein sequence ID" value="KAJ8024416.1"/>
    <property type="molecule type" value="Genomic_DNA"/>
</dbReference>
<dbReference type="GO" id="GO:0030154">
    <property type="term" value="P:cell differentiation"/>
    <property type="evidence" value="ECO:0007669"/>
    <property type="project" value="UniProtKB-KW"/>
</dbReference>
<dbReference type="GO" id="GO:0008494">
    <property type="term" value="F:translation activator activity"/>
    <property type="evidence" value="ECO:0007669"/>
    <property type="project" value="TreeGrafter"/>
</dbReference>
<evidence type="ECO:0000259" key="10">
    <source>
        <dbReference type="PROSITE" id="PS50102"/>
    </source>
</evidence>
<dbReference type="InterPro" id="IPR035979">
    <property type="entry name" value="RBD_domain_sf"/>
</dbReference>
<dbReference type="GO" id="GO:0005737">
    <property type="term" value="C:cytoplasm"/>
    <property type="evidence" value="ECO:0007669"/>
    <property type="project" value="UniProtKB-SubCell"/>
</dbReference>
<evidence type="ECO:0000256" key="5">
    <source>
        <dbReference type="ARBA" id="ARBA00022845"/>
    </source>
</evidence>
<evidence type="ECO:0000313" key="11">
    <source>
        <dbReference type="EMBL" id="KAJ8024416.1"/>
    </source>
</evidence>
<evidence type="ECO:0000256" key="9">
    <source>
        <dbReference type="SAM" id="MobiDB-lite"/>
    </source>
</evidence>
<keyword evidence="4" id="KW-0221">Differentiation</keyword>
<feature type="compositionally biased region" description="Polar residues" evidence="9">
    <location>
        <begin position="1"/>
        <end position="22"/>
    </location>
</feature>
<accession>A0A9Q0YN04</accession>
<dbReference type="PANTHER" id="PTHR11176:SF57">
    <property type="entry name" value="PROTEIN BOULE"/>
    <property type="match status" value="1"/>
</dbReference>
<comment type="caution">
    <text evidence="11">The sequence shown here is derived from an EMBL/GenBank/DDBJ whole genome shotgun (WGS) entry which is preliminary data.</text>
</comment>
<comment type="subcellular location">
    <subcellularLocation>
        <location evidence="1">Cytoplasm</location>
    </subcellularLocation>
</comment>
<dbReference type="Gene3D" id="3.30.70.330">
    <property type="match status" value="1"/>
</dbReference>
<dbReference type="InterPro" id="IPR034988">
    <property type="entry name" value="DAZ_BOULE_RRM"/>
</dbReference>
<dbReference type="Proteomes" id="UP001152320">
    <property type="component" value="Chromosome 18"/>
</dbReference>
<dbReference type="CDD" id="cd12412">
    <property type="entry name" value="RRM_DAZL_BOULE"/>
    <property type="match status" value="1"/>
</dbReference>
<dbReference type="GO" id="GO:0045948">
    <property type="term" value="P:positive regulation of translational initiation"/>
    <property type="evidence" value="ECO:0007669"/>
    <property type="project" value="TreeGrafter"/>
</dbReference>
<dbReference type="GO" id="GO:0003730">
    <property type="term" value="F:mRNA 3'-UTR binding"/>
    <property type="evidence" value="ECO:0007669"/>
    <property type="project" value="TreeGrafter"/>
</dbReference>
<organism evidence="11 12">
    <name type="scientific">Holothuria leucospilota</name>
    <name type="common">Black long sea cucumber</name>
    <name type="synonym">Mertensiothuria leucospilota</name>
    <dbReference type="NCBI Taxonomy" id="206669"/>
    <lineage>
        <taxon>Eukaryota</taxon>
        <taxon>Metazoa</taxon>
        <taxon>Echinodermata</taxon>
        <taxon>Eleutherozoa</taxon>
        <taxon>Echinozoa</taxon>
        <taxon>Holothuroidea</taxon>
        <taxon>Aspidochirotacea</taxon>
        <taxon>Aspidochirotida</taxon>
        <taxon>Holothuriidae</taxon>
        <taxon>Holothuria</taxon>
    </lineage>
</organism>
<keyword evidence="12" id="KW-1185">Reference proteome</keyword>
<dbReference type="PANTHER" id="PTHR11176">
    <property type="entry name" value="BOULE-RELATED"/>
    <property type="match status" value="1"/>
</dbReference>
<evidence type="ECO:0000256" key="8">
    <source>
        <dbReference type="PROSITE-ProRule" id="PRU00176"/>
    </source>
</evidence>
<dbReference type="OrthoDB" id="762982at2759"/>
<sequence>MTDIQNQTPTTESSRAGSTAPSSPVPSGHNAPRYGTVIPNRIFVGGIAFNTNDIELKNFFSAFGHVKEVKIISDRAGVSKGYGFITFETQEEALRILKEQPNSLVFKDKKLNIGQAIRKQPTRYPKEHEPTYLSNGMILQSPAGTYSYTYHNGVAYFNPGDPLQLVPGPAGHATAAAVAHHPHATQNAYAPLTVPVMLPPTTVPQFVSTQPQASQLAYPPTISTNPQWPAPHSQVRFIHPAQAAAVQNAGLLYPTAAGSEVIYTAATHPQTHQPSGHHFHHPSEVSAEVPVMETSHPETAAVPSEHQVPQAVIARPSTCYPDITYATAIQDPSAYHTFIPKATTKFSGKRPIKMPRRDRAAKTIRTTADGTSVSGAVISTGTLYDDGSVLAAGSIYKE</sequence>
<keyword evidence="6" id="KW-0744">Spermatogenesis</keyword>
<keyword evidence="2" id="KW-0217">Developmental protein</keyword>
<evidence type="ECO:0000256" key="2">
    <source>
        <dbReference type="ARBA" id="ARBA00022473"/>
    </source>
</evidence>